<dbReference type="GO" id="GO:0004843">
    <property type="term" value="F:cysteine-type deubiquitinase activity"/>
    <property type="evidence" value="ECO:0007669"/>
    <property type="project" value="InterPro"/>
</dbReference>
<evidence type="ECO:0000256" key="2">
    <source>
        <dbReference type="SAM" id="MobiDB-lite"/>
    </source>
</evidence>
<reference evidence="4 5" key="1">
    <citation type="journal article" date="2016" name="Mol. Biol. Evol.">
        <title>Genome-Wide Survey of Gut Fungi (Harpellales) Reveals the First Horizontally Transferred Ubiquitin Gene from a Mosquito Host.</title>
        <authorList>
            <person name="Wang Y."/>
            <person name="White M.M."/>
            <person name="Kvist S."/>
            <person name="Moncalvo J.M."/>
        </authorList>
    </citation>
    <scope>NUCLEOTIDE SEQUENCE [LARGE SCALE GENOMIC DNA]</scope>
    <source>
        <strain evidence="4 5">ALG-7-W6</strain>
    </source>
</reference>
<dbReference type="PANTHER" id="PTHR21646">
    <property type="entry name" value="UBIQUITIN CARBOXYL-TERMINAL HYDROLASE"/>
    <property type="match status" value="1"/>
</dbReference>
<dbReference type="GO" id="GO:0016579">
    <property type="term" value="P:protein deubiquitination"/>
    <property type="evidence" value="ECO:0007669"/>
    <property type="project" value="InterPro"/>
</dbReference>
<dbReference type="EMBL" id="LSSL01000472">
    <property type="protein sequence ID" value="OLY84502.1"/>
    <property type="molecule type" value="Genomic_DNA"/>
</dbReference>
<feature type="compositionally biased region" description="Low complexity" evidence="2">
    <location>
        <begin position="37"/>
        <end position="47"/>
    </location>
</feature>
<dbReference type="Gene3D" id="3.40.250.10">
    <property type="entry name" value="Rhodanese-like domain"/>
    <property type="match status" value="1"/>
</dbReference>
<evidence type="ECO:0000313" key="4">
    <source>
        <dbReference type="EMBL" id="OLY84502.1"/>
    </source>
</evidence>
<dbReference type="Pfam" id="PF00443">
    <property type="entry name" value="UCH"/>
    <property type="match status" value="1"/>
</dbReference>
<proteinExistence type="inferred from homology"/>
<feature type="region of interest" description="Disordered" evidence="2">
    <location>
        <begin position="37"/>
        <end position="75"/>
    </location>
</feature>
<evidence type="ECO:0000313" key="5">
    <source>
        <dbReference type="Proteomes" id="UP000187455"/>
    </source>
</evidence>
<dbReference type="PROSITE" id="PS00972">
    <property type="entry name" value="USP_1"/>
    <property type="match status" value="1"/>
</dbReference>
<dbReference type="InterPro" id="IPR001394">
    <property type="entry name" value="Peptidase_C19_UCH"/>
</dbReference>
<name>A0A1R0H5L4_9FUNG</name>
<keyword evidence="5" id="KW-1185">Reference proteome</keyword>
<comment type="similarity">
    <text evidence="1">Belongs to the peptidase C19 family.</text>
</comment>
<dbReference type="InterPro" id="IPR038765">
    <property type="entry name" value="Papain-like_cys_pep_sf"/>
</dbReference>
<dbReference type="InterPro" id="IPR018200">
    <property type="entry name" value="USP_CS"/>
</dbReference>
<dbReference type="Proteomes" id="UP000187455">
    <property type="component" value="Unassembled WGS sequence"/>
</dbReference>
<protein>
    <submittedName>
        <fullName evidence="4">Ubiquitin carboxyl-terminal hydrolase 2</fullName>
    </submittedName>
</protein>
<feature type="domain" description="USP" evidence="3">
    <location>
        <begin position="904"/>
        <end position="1330"/>
    </location>
</feature>
<dbReference type="InterPro" id="IPR036873">
    <property type="entry name" value="Rhodanese-like_dom_sf"/>
</dbReference>
<dbReference type="InterPro" id="IPR028889">
    <property type="entry name" value="USP"/>
</dbReference>
<dbReference type="InterPro" id="IPR050185">
    <property type="entry name" value="Ub_carboxyl-term_hydrolase"/>
</dbReference>
<evidence type="ECO:0000259" key="3">
    <source>
        <dbReference type="PROSITE" id="PS50235"/>
    </source>
</evidence>
<organism evidence="4 5">
    <name type="scientific">Smittium mucronatum</name>
    <dbReference type="NCBI Taxonomy" id="133383"/>
    <lineage>
        <taxon>Eukaryota</taxon>
        <taxon>Fungi</taxon>
        <taxon>Fungi incertae sedis</taxon>
        <taxon>Zoopagomycota</taxon>
        <taxon>Kickxellomycotina</taxon>
        <taxon>Harpellomycetes</taxon>
        <taxon>Harpellales</taxon>
        <taxon>Legeriomycetaceae</taxon>
        <taxon>Smittium</taxon>
    </lineage>
</organism>
<dbReference type="PROSITE" id="PS50235">
    <property type="entry name" value="USP_3"/>
    <property type="match status" value="1"/>
</dbReference>
<dbReference type="Pfam" id="PF08969">
    <property type="entry name" value="USP8_dimer"/>
    <property type="match status" value="1"/>
</dbReference>
<dbReference type="Gene3D" id="1.20.58.80">
    <property type="entry name" value="Phosphotransferase system, lactose/cellobiose-type IIA subunit"/>
    <property type="match status" value="1"/>
</dbReference>
<dbReference type="PROSITE" id="PS00973">
    <property type="entry name" value="USP_2"/>
    <property type="match status" value="1"/>
</dbReference>
<evidence type="ECO:0000256" key="1">
    <source>
        <dbReference type="ARBA" id="ARBA00009085"/>
    </source>
</evidence>
<dbReference type="Gene3D" id="3.90.70.10">
    <property type="entry name" value="Cysteine proteinases"/>
    <property type="match status" value="1"/>
</dbReference>
<dbReference type="CDD" id="cd02674">
    <property type="entry name" value="Peptidase_C19R"/>
    <property type="match status" value="1"/>
</dbReference>
<sequence>MDNSSNRKTSDLIKRFEALESGVKACSKVPHFHKRLSSFSKSSSKTSPEGENLNIPSDLELNKEPSSNSIPKKKISHRFRDHFRRSSRDVISEQSESSSPYNDLMGLNFIDSNSTDSNLSRDETKQNSIDLPKRELSIISLHKELDISPTKNIPSNKSTDIISNLAIDAQIDSKITASSKSWCFSANSLYETGRLKELSNDWKGAYVSYLKFCEIVLNIIPKQRDFNEISHTSKYISLKKNALPVMEVMEILKVKIIDQELEEQKTLNSLENSHDSYKDFLEKYPSIDSFTLKSQPVSENHVESSFDSRESLYLQDKIKKFAEIDQKFDKNDRINTSDFMASNTSCSEASHLSYSPRELSNLLNNSSYVKNPQILIFDLRGKNEFFQCHIKHDSVIPIDPQWLFPSSTAYDISKKIGEISSSMQRNFDGRNAFSKIIYMDESTTTLDPFSDQQFSTRSKSSLLKLLVSILSSGNDSLLRRMHLLSGGIYGWVKDLGPDYCTGSNVDHFITSSGIAKSSSSLNSYPKVQGSFSYKPSTIVSNTHIEHDQPSSHLKNRRLGTLISDSDAAEIANDVKSHKVPSLEHSRSLYDFFKRKEPKPASKDTKINRFSKKIPGSNLENLESKQVHYDHDIHKNDETITPIETDTSQSGPTNHELYYVIGRQSDSIKEGLNNGNIAESDWNDSTVLRRKSIFDNPLLGFTGNDNRNLLGSDNRYHKEATSPAISTMPDNLKNNLKRLDFNSSSEIKASSPKLITTDVGEGSSPVIPSKPIKSFVNLAIPKASENMSYENSSSTKFEPYLAVSNDLNPRRFRGTGFGNQVQRASSSGPQSNLMDYGESGPPLAPNNMNSIKDVIHKNNTHRYKTSLGGFSGDLQLLNGNLDVKTQMQSRFSPPPIRSTENIGLTGLKNFGNTCYVNSVLQCLSGTVPFARFFLSGLWRRDCSVSRSINGFSLLDSKGGDKSTSIVANSNEAKKFLKERQYSETMICEFSSVIDQLWNSQSTSLSPLALINSIKKAIPMFKGSDQQDAQEFASHFLDAIHNTLNTTKSLPHKKKNNNGLLHHSGKSKELIKFEEKEKERKFELLPDLEQVEIKWNEYIDLNWSIVSSIFQGQLQSRLICANCGYQSSSYSPFTDLSVPIPLPSRTGGGVRQGATGQSPKIYNKNYSNLTVDISDCLSRFVEPEYLDKDNEWLCSNCNQKSEAKKTIMISKLPLVLILHIKRFSYDGIFRDKVDAMVTYPLRGLDLTPYCIPALSENNSRNHGGQYQTDNKNMYHLYGVVNHMGSLGGGHYTSSVYSGIRNEWNYFNDTRVSSISERNVISPAAYLLFFVRDQI</sequence>
<dbReference type="STRING" id="133383.A0A1R0H5L4"/>
<dbReference type="SUPFAM" id="SSF52821">
    <property type="entry name" value="Rhodanese/Cell cycle control phosphatase"/>
    <property type="match status" value="1"/>
</dbReference>
<dbReference type="SUPFAM" id="SSF140856">
    <property type="entry name" value="USP8 N-terminal domain-like"/>
    <property type="match status" value="1"/>
</dbReference>
<dbReference type="OrthoDB" id="292964at2759"/>
<keyword evidence="4" id="KW-0378">Hydrolase</keyword>
<gene>
    <name evidence="4" type="ORF">AYI68_g1323</name>
</gene>
<accession>A0A1R0H5L4</accession>
<dbReference type="SUPFAM" id="SSF54001">
    <property type="entry name" value="Cysteine proteinases"/>
    <property type="match status" value="1"/>
</dbReference>
<comment type="caution">
    <text evidence="4">The sequence shown here is derived from an EMBL/GenBank/DDBJ whole genome shotgun (WGS) entry which is preliminary data.</text>
</comment>
<dbReference type="InterPro" id="IPR015063">
    <property type="entry name" value="USP8_dimer"/>
</dbReference>